<dbReference type="GO" id="GO:0004156">
    <property type="term" value="F:dihydropteroate synthase activity"/>
    <property type="evidence" value="ECO:0007669"/>
    <property type="project" value="UniProtKB-EC"/>
</dbReference>
<dbReference type="RefSeq" id="WP_264809224.1">
    <property type="nucleotide sequence ID" value="NZ_CP110226.1"/>
</dbReference>
<evidence type="ECO:0000259" key="9">
    <source>
        <dbReference type="PROSITE" id="PS50972"/>
    </source>
</evidence>
<dbReference type="EMBL" id="CP110226">
    <property type="protein sequence ID" value="UZD22702.1"/>
    <property type="molecule type" value="Genomic_DNA"/>
</dbReference>
<sequence length="294" mass="32954">MFSFPGQSSKIEDKLFPQKSTTKINGRLILWDQPQLMGIVNLTPDSFFEGNRTDKSADKLAILIRKHITEGASILDLGGYSSRPGAAEVSEQEELDRLMPAVEYITKNHPECIISIDTFRSKVAKETIKAGAHLINDISAGDLDPEIITTIAELQVPYIAMHMRGNPKTMQKKTNYSDILGEILYYFAEKVEQFKKFGINDVIIDPGFGFAKTLEQNYFLLRNLHHFRSLSMPVLVGVSRKSMISRALDIEADSALNGSTALHMFALCQGANILRVHDVKEANETLKLYQTIYP</sequence>
<dbReference type="PANTHER" id="PTHR20941:SF1">
    <property type="entry name" value="FOLIC ACID SYNTHESIS PROTEIN FOL1"/>
    <property type="match status" value="1"/>
</dbReference>
<dbReference type="InterPro" id="IPR011005">
    <property type="entry name" value="Dihydropteroate_synth-like_sf"/>
</dbReference>
<keyword evidence="11" id="KW-1185">Reference proteome</keyword>
<keyword evidence="5 10" id="KW-0808">Transferase</keyword>
<reference evidence="10" key="1">
    <citation type="submission" date="2022-10" db="EMBL/GenBank/DDBJ databases">
        <title>Algoriphagus sp. a novel bacteria isolate from halophytes salicornia europaea.</title>
        <authorList>
            <person name="Peng Y."/>
            <person name="Jiang L."/>
            <person name="Lee J."/>
        </authorList>
    </citation>
    <scope>NUCLEOTIDE SEQUENCE</scope>
    <source>
        <strain evidence="10">TR-M5</strain>
    </source>
</reference>
<evidence type="ECO:0000256" key="4">
    <source>
        <dbReference type="ARBA" id="ARBA00012458"/>
    </source>
</evidence>
<accession>A0ABY6MJV5</accession>
<keyword evidence="6" id="KW-0479">Metal-binding</keyword>
<comment type="pathway">
    <text evidence="3">Cofactor biosynthesis; tetrahydrofolate biosynthesis; 7,8-dihydrofolate from 2-amino-4-hydroxy-6-hydroxymethyl-7,8-dihydropteridine diphosphate and 4-aminobenzoate: step 1/2.</text>
</comment>
<dbReference type="InterPro" id="IPR006390">
    <property type="entry name" value="DHP_synth_dom"/>
</dbReference>
<keyword evidence="8" id="KW-0289">Folate biosynthesis</keyword>
<evidence type="ECO:0000256" key="8">
    <source>
        <dbReference type="ARBA" id="ARBA00022909"/>
    </source>
</evidence>
<protein>
    <recommendedName>
        <fullName evidence="4">dihydropteroate synthase</fullName>
        <ecNumber evidence="4">2.5.1.15</ecNumber>
    </recommendedName>
</protein>
<dbReference type="Gene3D" id="3.20.20.20">
    <property type="entry name" value="Dihydropteroate synthase-like"/>
    <property type="match status" value="1"/>
</dbReference>
<dbReference type="CDD" id="cd00739">
    <property type="entry name" value="DHPS"/>
    <property type="match status" value="1"/>
</dbReference>
<comment type="cofactor">
    <cofactor evidence="2">
        <name>Mg(2+)</name>
        <dbReference type="ChEBI" id="CHEBI:18420"/>
    </cofactor>
</comment>
<gene>
    <name evidence="10" type="primary">folP</name>
    <name evidence="10" type="ORF">OM944_18875</name>
</gene>
<comment type="catalytic activity">
    <reaction evidence="1">
        <text>(7,8-dihydropterin-6-yl)methyl diphosphate + 4-aminobenzoate = 7,8-dihydropteroate + diphosphate</text>
        <dbReference type="Rhea" id="RHEA:19949"/>
        <dbReference type="ChEBI" id="CHEBI:17836"/>
        <dbReference type="ChEBI" id="CHEBI:17839"/>
        <dbReference type="ChEBI" id="CHEBI:33019"/>
        <dbReference type="ChEBI" id="CHEBI:72950"/>
        <dbReference type="EC" id="2.5.1.15"/>
    </reaction>
</comment>
<dbReference type="PROSITE" id="PS00793">
    <property type="entry name" value="DHPS_2"/>
    <property type="match status" value="1"/>
</dbReference>
<feature type="domain" description="Pterin-binding" evidence="9">
    <location>
        <begin position="34"/>
        <end position="287"/>
    </location>
</feature>
<evidence type="ECO:0000256" key="2">
    <source>
        <dbReference type="ARBA" id="ARBA00001946"/>
    </source>
</evidence>
<evidence type="ECO:0000313" key="10">
    <source>
        <dbReference type="EMBL" id="UZD22702.1"/>
    </source>
</evidence>
<evidence type="ECO:0000256" key="7">
    <source>
        <dbReference type="ARBA" id="ARBA00022842"/>
    </source>
</evidence>
<dbReference type="SUPFAM" id="SSF51717">
    <property type="entry name" value="Dihydropteroate synthetase-like"/>
    <property type="match status" value="1"/>
</dbReference>
<dbReference type="InterPro" id="IPR000489">
    <property type="entry name" value="Pterin-binding_dom"/>
</dbReference>
<proteinExistence type="predicted"/>
<evidence type="ECO:0000256" key="6">
    <source>
        <dbReference type="ARBA" id="ARBA00022723"/>
    </source>
</evidence>
<dbReference type="NCBIfam" id="TIGR01496">
    <property type="entry name" value="DHPS"/>
    <property type="match status" value="1"/>
</dbReference>
<dbReference type="Proteomes" id="UP001163156">
    <property type="component" value="Chromosome"/>
</dbReference>
<evidence type="ECO:0000256" key="5">
    <source>
        <dbReference type="ARBA" id="ARBA00022679"/>
    </source>
</evidence>
<name>A0ABY6MJV5_9BACT</name>
<organism evidence="10 11">
    <name type="scientific">Algoriphagus halophytocola</name>
    <dbReference type="NCBI Taxonomy" id="2991499"/>
    <lineage>
        <taxon>Bacteria</taxon>
        <taxon>Pseudomonadati</taxon>
        <taxon>Bacteroidota</taxon>
        <taxon>Cytophagia</taxon>
        <taxon>Cytophagales</taxon>
        <taxon>Cyclobacteriaceae</taxon>
        <taxon>Algoriphagus</taxon>
    </lineage>
</organism>
<dbReference type="EC" id="2.5.1.15" evidence="4"/>
<evidence type="ECO:0000256" key="3">
    <source>
        <dbReference type="ARBA" id="ARBA00004763"/>
    </source>
</evidence>
<dbReference type="PANTHER" id="PTHR20941">
    <property type="entry name" value="FOLATE SYNTHESIS PROTEINS"/>
    <property type="match status" value="1"/>
</dbReference>
<evidence type="ECO:0000256" key="1">
    <source>
        <dbReference type="ARBA" id="ARBA00000012"/>
    </source>
</evidence>
<keyword evidence="7" id="KW-0460">Magnesium</keyword>
<evidence type="ECO:0000313" key="11">
    <source>
        <dbReference type="Proteomes" id="UP001163156"/>
    </source>
</evidence>
<dbReference type="PROSITE" id="PS50972">
    <property type="entry name" value="PTERIN_BINDING"/>
    <property type="match status" value="1"/>
</dbReference>
<dbReference type="Pfam" id="PF00809">
    <property type="entry name" value="Pterin_bind"/>
    <property type="match status" value="1"/>
</dbReference>
<dbReference type="InterPro" id="IPR045031">
    <property type="entry name" value="DHP_synth-like"/>
</dbReference>